<dbReference type="EC" id="2.3.1.-" evidence="1"/>
<feature type="domain" description="FAE" evidence="4">
    <location>
        <begin position="110"/>
        <end position="421"/>
    </location>
</feature>
<comment type="pathway">
    <text evidence="1">Lipid metabolism; fatty acid biosynthesis.</text>
</comment>
<keyword evidence="1" id="KW-0808">Transferase</keyword>
<evidence type="ECO:0000256" key="2">
    <source>
        <dbReference type="SAM" id="Phobius"/>
    </source>
</evidence>
<dbReference type="InterPro" id="IPR012328">
    <property type="entry name" value="Chalcone/stilbene_synt_C"/>
</dbReference>
<dbReference type="EMBL" id="JAEHOD010000013">
    <property type="protein sequence ID" value="KAG2449791.1"/>
    <property type="molecule type" value="Genomic_DNA"/>
</dbReference>
<feature type="transmembrane region" description="Helical" evidence="2">
    <location>
        <begin position="47"/>
        <end position="68"/>
    </location>
</feature>
<proteinExistence type="inferred from homology"/>
<dbReference type="GO" id="GO:0006633">
    <property type="term" value="P:fatty acid biosynthetic process"/>
    <property type="evidence" value="ECO:0007669"/>
    <property type="project" value="UniProtKB-UniPathway"/>
</dbReference>
<keyword evidence="2" id="KW-1133">Transmembrane helix</keyword>
<keyword evidence="2" id="KW-0812">Transmembrane</keyword>
<dbReference type="InterPro" id="IPR012392">
    <property type="entry name" value="3-ktacl-CoA_syn"/>
</dbReference>
<evidence type="ECO:0000256" key="1">
    <source>
        <dbReference type="PIRNR" id="PIRNR036417"/>
    </source>
</evidence>
<keyword evidence="6" id="KW-1185">Reference proteome</keyword>
<dbReference type="Gene3D" id="3.40.47.10">
    <property type="match status" value="1"/>
</dbReference>
<dbReference type="OrthoDB" id="329835at2759"/>
<evidence type="ECO:0000313" key="5">
    <source>
        <dbReference type="EMBL" id="KAG2449791.1"/>
    </source>
</evidence>
<reference evidence="5" key="1">
    <citation type="journal article" date="2020" name="bioRxiv">
        <title>Comparative genomics of Chlamydomonas.</title>
        <authorList>
            <person name="Craig R.J."/>
            <person name="Hasan A.R."/>
            <person name="Ness R.W."/>
            <person name="Keightley P.D."/>
        </authorList>
    </citation>
    <scope>NUCLEOTIDE SEQUENCE</scope>
    <source>
        <strain evidence="5">CCAP 11/173</strain>
    </source>
</reference>
<dbReference type="AlphaFoldDB" id="A0A835WMR5"/>
<keyword evidence="2" id="KW-0472">Membrane</keyword>
<dbReference type="GO" id="GO:0016747">
    <property type="term" value="F:acyltransferase activity, transferring groups other than amino-acyl groups"/>
    <property type="evidence" value="ECO:0007669"/>
    <property type="project" value="InterPro"/>
</dbReference>
<comment type="caution">
    <text evidence="5">The sequence shown here is derived from an EMBL/GenBank/DDBJ whole genome shotgun (WGS) entry which is preliminary data.</text>
</comment>
<gene>
    <name evidence="5" type="ORF">HYH02_005315</name>
</gene>
<evidence type="ECO:0000313" key="6">
    <source>
        <dbReference type="Proteomes" id="UP000613740"/>
    </source>
</evidence>
<evidence type="ECO:0000259" key="4">
    <source>
        <dbReference type="Pfam" id="PF08392"/>
    </source>
</evidence>
<dbReference type="GO" id="GO:0016020">
    <property type="term" value="C:membrane"/>
    <property type="evidence" value="ECO:0007669"/>
    <property type="project" value="InterPro"/>
</dbReference>
<dbReference type="PANTHER" id="PTHR31561">
    <property type="entry name" value="3-KETOACYL-COA SYNTHASE"/>
    <property type="match status" value="1"/>
</dbReference>
<dbReference type="SUPFAM" id="SSF53901">
    <property type="entry name" value="Thiolase-like"/>
    <property type="match status" value="2"/>
</dbReference>
<keyword evidence="1" id="KW-0012">Acyltransferase</keyword>
<sequence>MAAPGEPAPAVTATVMTTNGGHRSALNFPDYRRSVALKYVKRGYTFLMSYVLTIALVPLAGMLLLELVNMHRTGELTRLLSVAKQTDLTFNLVTVIATIGALMGVVISYYILRTRPVYLVDFQVYRAPDSWMATYTRFMAGSRKCGRFTDEALDFQEKIMTRSGLGQETYLPPGLMHYASMANHHVNGSTGTPTSRAVQVVPPECTMENARKEFEMVVFPIIEELLQRTGVHPKQIGILVLNCSLFNPTPSLTAMIINKFKMRSSILSYNLAGMGCSASPISIDLAKQLLQLHPSSYALVVSTENITQNWYFGNDRDKLLPNCLFRVGGAAILLSNRRRDAWRSKYELMHTVRTHLGAKDEAYSCIFQMEDQERNIGVRLTKELFAVAGEALKINVTTLGPLVLPLSEQLLFFFNLVARKVFGYRGKPYIPDFKLAFDKVCIHTGGRAVIDEIERQLQLTNDMVEPSRAALYRYGNVSSASIWYVLAYLESFNGMRRGDRIWQMGFGSGFKCNSAVWRANRNFKCLHQAWEGFNLEEMRAHLASLPNHHNKKGS</sequence>
<dbReference type="Pfam" id="PF02797">
    <property type="entry name" value="Chal_sti_synt_C"/>
    <property type="match status" value="1"/>
</dbReference>
<dbReference type="InterPro" id="IPR016039">
    <property type="entry name" value="Thiolase-like"/>
</dbReference>
<evidence type="ECO:0000259" key="3">
    <source>
        <dbReference type="Pfam" id="PF02797"/>
    </source>
</evidence>
<dbReference type="UniPathway" id="UPA00094"/>
<dbReference type="CDD" id="cd00831">
    <property type="entry name" value="CHS_like"/>
    <property type="match status" value="1"/>
</dbReference>
<feature type="transmembrane region" description="Helical" evidence="2">
    <location>
        <begin position="88"/>
        <end position="112"/>
    </location>
</feature>
<dbReference type="InterPro" id="IPR013601">
    <property type="entry name" value="FAE1_typ3_polyketide_synth"/>
</dbReference>
<accession>A0A835WMR5</accession>
<dbReference type="Proteomes" id="UP000613740">
    <property type="component" value="Unassembled WGS sequence"/>
</dbReference>
<name>A0A835WMR5_9CHLO</name>
<protein>
    <recommendedName>
        <fullName evidence="1">3-ketoacyl-CoA synthase</fullName>
        <ecNumber evidence="1">2.3.1.-</ecNumber>
    </recommendedName>
</protein>
<feature type="domain" description="Chalcone/stilbene synthase C-terminal" evidence="3">
    <location>
        <begin position="441"/>
        <end position="497"/>
    </location>
</feature>
<dbReference type="PIRSF" id="PIRSF036417">
    <property type="entry name" value="3-ktacl-CoA_syn"/>
    <property type="match status" value="1"/>
</dbReference>
<dbReference type="Pfam" id="PF08392">
    <property type="entry name" value="FAE1_CUT1_RppA"/>
    <property type="match status" value="1"/>
</dbReference>
<comment type="similarity">
    <text evidence="1">Belongs to the thiolase-like superfamily. Chalcone/stilbene synthases family.</text>
</comment>
<organism evidence="5 6">
    <name type="scientific">Chlamydomonas schloesseri</name>
    <dbReference type="NCBI Taxonomy" id="2026947"/>
    <lineage>
        <taxon>Eukaryota</taxon>
        <taxon>Viridiplantae</taxon>
        <taxon>Chlorophyta</taxon>
        <taxon>core chlorophytes</taxon>
        <taxon>Chlorophyceae</taxon>
        <taxon>CS clade</taxon>
        <taxon>Chlamydomonadales</taxon>
        <taxon>Chlamydomonadaceae</taxon>
        <taxon>Chlamydomonas</taxon>
    </lineage>
</organism>